<dbReference type="PANTHER" id="PTHR30250">
    <property type="entry name" value="PST FAMILY PREDICTED COLANIC ACID TRANSPORTER"/>
    <property type="match status" value="1"/>
</dbReference>
<protein>
    <submittedName>
        <fullName evidence="7">Lipopolysaccharide biosynthesis protein</fullName>
    </submittedName>
</protein>
<proteinExistence type="predicted"/>
<feature type="transmembrane region" description="Helical" evidence="6">
    <location>
        <begin position="21"/>
        <end position="42"/>
    </location>
</feature>
<feature type="transmembrane region" description="Helical" evidence="6">
    <location>
        <begin position="54"/>
        <end position="73"/>
    </location>
</feature>
<feature type="transmembrane region" description="Helical" evidence="6">
    <location>
        <begin position="434"/>
        <end position="456"/>
    </location>
</feature>
<dbReference type="RefSeq" id="WP_114809134.1">
    <property type="nucleotide sequence ID" value="NZ_CP139965.1"/>
</dbReference>
<name>A0ABZ0WHC9_9BURK</name>
<dbReference type="Pfam" id="PF01943">
    <property type="entry name" value="Polysacc_synt"/>
    <property type="match status" value="1"/>
</dbReference>
<evidence type="ECO:0000256" key="6">
    <source>
        <dbReference type="SAM" id="Phobius"/>
    </source>
</evidence>
<evidence type="ECO:0000313" key="8">
    <source>
        <dbReference type="Proteomes" id="UP001325479"/>
    </source>
</evidence>
<feature type="transmembrane region" description="Helical" evidence="6">
    <location>
        <begin position="309"/>
        <end position="328"/>
    </location>
</feature>
<feature type="transmembrane region" description="Helical" evidence="6">
    <location>
        <begin position="462"/>
        <end position="485"/>
    </location>
</feature>
<feature type="transmembrane region" description="Helical" evidence="6">
    <location>
        <begin position="266"/>
        <end position="288"/>
    </location>
</feature>
<feature type="transmembrane region" description="Helical" evidence="6">
    <location>
        <begin position="340"/>
        <end position="362"/>
    </location>
</feature>
<feature type="transmembrane region" description="Helical" evidence="6">
    <location>
        <begin position="374"/>
        <end position="394"/>
    </location>
</feature>
<feature type="transmembrane region" description="Helical" evidence="6">
    <location>
        <begin position="400"/>
        <end position="422"/>
    </location>
</feature>
<dbReference type="PANTHER" id="PTHR30250:SF31">
    <property type="entry name" value="INNER MEMBRANE PROTEIN YGHQ"/>
    <property type="match status" value="1"/>
</dbReference>
<feature type="transmembrane region" description="Helical" evidence="6">
    <location>
        <begin position="185"/>
        <end position="206"/>
    </location>
</feature>
<organism evidence="7 8">
    <name type="scientific">Paraburkholderia kururiensis</name>
    <dbReference type="NCBI Taxonomy" id="984307"/>
    <lineage>
        <taxon>Bacteria</taxon>
        <taxon>Pseudomonadati</taxon>
        <taxon>Pseudomonadota</taxon>
        <taxon>Betaproteobacteria</taxon>
        <taxon>Burkholderiales</taxon>
        <taxon>Burkholderiaceae</taxon>
        <taxon>Paraburkholderia</taxon>
    </lineage>
</organism>
<gene>
    <name evidence="7" type="ORF">U0042_22045</name>
</gene>
<feature type="transmembrane region" description="Helical" evidence="6">
    <location>
        <begin position="156"/>
        <end position="179"/>
    </location>
</feature>
<evidence type="ECO:0000256" key="3">
    <source>
        <dbReference type="ARBA" id="ARBA00022692"/>
    </source>
</evidence>
<keyword evidence="3 6" id="KW-0812">Transmembrane</keyword>
<evidence type="ECO:0000256" key="2">
    <source>
        <dbReference type="ARBA" id="ARBA00022475"/>
    </source>
</evidence>
<feature type="transmembrane region" description="Helical" evidence="6">
    <location>
        <begin position="125"/>
        <end position="144"/>
    </location>
</feature>
<dbReference type="InterPro" id="IPR002797">
    <property type="entry name" value="Polysacc_synth"/>
</dbReference>
<evidence type="ECO:0000313" key="7">
    <source>
        <dbReference type="EMBL" id="WQD76743.1"/>
    </source>
</evidence>
<evidence type="ECO:0000256" key="1">
    <source>
        <dbReference type="ARBA" id="ARBA00004651"/>
    </source>
</evidence>
<dbReference type="InterPro" id="IPR050833">
    <property type="entry name" value="Poly_Biosynth_Transport"/>
</dbReference>
<sequence length="501" mass="52881">MKAGDRGGAGAGRLRKTWSTYVPYALGIGGNAGLNIVLLSLLTRRLEPSLYGGYTVAITAIVLASSVAGQWLQQATGRYLAGASRRAASYAKAAVLRGAGAILAVLAALYVLARVAEWFDGRAGALWSICVIAIAAQTLFTLVGTALQSEQRAWPYAIQQACASALKIAFSLLVCRLWQNDVGALLLAVAAAQCLGAAFGMLRAGLFASDVRDKLLSRRTRMVFHKLRIYGGAMTLWFIFMNLAMYCDRLLVRALAGPEMAGLYGAASTLVVGSVNLVMAPILAAAWPQLMGAWNARNEQAAARQLGDLLTWLLCAGAVLVALVDAVAVPATRLFLGDKFGAAATLLPLLLASSFCFSLGPFFHKPLEFKERKAVMCTIAALALLLNGVLSFVLTPRFGGVGAGCAALAAGASYCAVSGLIGRSIVPWRIRFDWLAAVAVLAMLAAWATHQVAGVWRDAGKFWALVAASGVFAVLFAIAVAAVWAMSRARRRFYGGALKSR</sequence>
<keyword evidence="8" id="KW-1185">Reference proteome</keyword>
<dbReference type="EMBL" id="CP139965">
    <property type="protein sequence ID" value="WQD76743.1"/>
    <property type="molecule type" value="Genomic_DNA"/>
</dbReference>
<keyword evidence="4 6" id="KW-1133">Transmembrane helix</keyword>
<feature type="transmembrane region" description="Helical" evidence="6">
    <location>
        <begin position="227"/>
        <end position="246"/>
    </location>
</feature>
<evidence type="ECO:0000256" key="4">
    <source>
        <dbReference type="ARBA" id="ARBA00022989"/>
    </source>
</evidence>
<accession>A0ABZ0WHC9</accession>
<reference evidence="7 8" key="1">
    <citation type="submission" date="2023-12" db="EMBL/GenBank/DDBJ databases">
        <title>Genome sequencing and assembly of bacterial species from a model synthetic community.</title>
        <authorList>
            <person name="Hogle S.L."/>
        </authorList>
    </citation>
    <scope>NUCLEOTIDE SEQUENCE [LARGE SCALE GENOMIC DNA]</scope>
    <source>
        <strain evidence="7 8">HAMBI 2494</strain>
    </source>
</reference>
<keyword evidence="5 6" id="KW-0472">Membrane</keyword>
<keyword evidence="2" id="KW-1003">Cell membrane</keyword>
<dbReference type="Proteomes" id="UP001325479">
    <property type="component" value="Chromosome"/>
</dbReference>
<comment type="subcellular location">
    <subcellularLocation>
        <location evidence="1">Cell membrane</location>
        <topology evidence="1">Multi-pass membrane protein</topology>
    </subcellularLocation>
</comment>
<evidence type="ECO:0000256" key="5">
    <source>
        <dbReference type="ARBA" id="ARBA00023136"/>
    </source>
</evidence>
<feature type="transmembrane region" description="Helical" evidence="6">
    <location>
        <begin position="94"/>
        <end position="113"/>
    </location>
</feature>